<evidence type="ECO:0000313" key="2">
    <source>
        <dbReference type="Proteomes" id="UP001066276"/>
    </source>
</evidence>
<accession>A0AAV7WAJ4</accession>
<dbReference type="EMBL" id="JANPWB010000002">
    <property type="protein sequence ID" value="KAJ1211068.1"/>
    <property type="molecule type" value="Genomic_DNA"/>
</dbReference>
<protein>
    <submittedName>
        <fullName evidence="1">Uncharacterized protein</fullName>
    </submittedName>
</protein>
<feature type="non-terminal residue" evidence="1">
    <location>
        <position position="50"/>
    </location>
</feature>
<keyword evidence="2" id="KW-1185">Reference proteome</keyword>
<dbReference type="AlphaFoldDB" id="A0AAV7WAJ4"/>
<name>A0AAV7WAJ4_PLEWA</name>
<comment type="caution">
    <text evidence="1">The sequence shown here is derived from an EMBL/GenBank/DDBJ whole genome shotgun (WGS) entry which is preliminary data.</text>
</comment>
<organism evidence="1 2">
    <name type="scientific">Pleurodeles waltl</name>
    <name type="common">Iberian ribbed newt</name>
    <dbReference type="NCBI Taxonomy" id="8319"/>
    <lineage>
        <taxon>Eukaryota</taxon>
        <taxon>Metazoa</taxon>
        <taxon>Chordata</taxon>
        <taxon>Craniata</taxon>
        <taxon>Vertebrata</taxon>
        <taxon>Euteleostomi</taxon>
        <taxon>Amphibia</taxon>
        <taxon>Batrachia</taxon>
        <taxon>Caudata</taxon>
        <taxon>Salamandroidea</taxon>
        <taxon>Salamandridae</taxon>
        <taxon>Pleurodelinae</taxon>
        <taxon>Pleurodeles</taxon>
    </lineage>
</organism>
<sequence>VCILSAAVCTANGIPRLKDCRVHLCVLIAWACFCWRDGGGFVFASLSLAF</sequence>
<proteinExistence type="predicted"/>
<reference evidence="1" key="1">
    <citation type="journal article" date="2022" name="bioRxiv">
        <title>Sequencing and chromosome-scale assembly of the giantPleurodeles waltlgenome.</title>
        <authorList>
            <person name="Brown T."/>
            <person name="Elewa A."/>
            <person name="Iarovenko S."/>
            <person name="Subramanian E."/>
            <person name="Araus A.J."/>
            <person name="Petzold A."/>
            <person name="Susuki M."/>
            <person name="Suzuki K.-i.T."/>
            <person name="Hayashi T."/>
            <person name="Toyoda A."/>
            <person name="Oliveira C."/>
            <person name="Osipova E."/>
            <person name="Leigh N.D."/>
            <person name="Simon A."/>
            <person name="Yun M.H."/>
        </authorList>
    </citation>
    <scope>NUCLEOTIDE SEQUENCE</scope>
    <source>
        <strain evidence="1">20211129_DDA</strain>
        <tissue evidence="1">Liver</tissue>
    </source>
</reference>
<dbReference type="Proteomes" id="UP001066276">
    <property type="component" value="Chromosome 1_2"/>
</dbReference>
<gene>
    <name evidence="1" type="ORF">NDU88_006430</name>
</gene>
<feature type="non-terminal residue" evidence="1">
    <location>
        <position position="1"/>
    </location>
</feature>
<evidence type="ECO:0000313" key="1">
    <source>
        <dbReference type="EMBL" id="KAJ1211068.1"/>
    </source>
</evidence>